<keyword evidence="10" id="KW-0966">Cell projection</keyword>
<dbReference type="NCBIfam" id="TIGR02492">
    <property type="entry name" value="flgK_ends"/>
    <property type="match status" value="1"/>
</dbReference>
<dbReference type="InterPro" id="IPR053927">
    <property type="entry name" value="FlgK_helical"/>
</dbReference>
<comment type="subcellular location">
    <subcellularLocation>
        <location evidence="1">Bacterial flagellum</location>
    </subcellularLocation>
    <subcellularLocation>
        <location evidence="2">Secreted</location>
    </subcellularLocation>
</comment>
<evidence type="ECO:0000259" key="9">
    <source>
        <dbReference type="Pfam" id="PF22638"/>
    </source>
</evidence>
<evidence type="ECO:0000256" key="2">
    <source>
        <dbReference type="ARBA" id="ARBA00004613"/>
    </source>
</evidence>
<proteinExistence type="inferred from homology"/>
<dbReference type="Proteomes" id="UP000320653">
    <property type="component" value="Unassembled WGS sequence"/>
</dbReference>
<reference evidence="10 11" key="1">
    <citation type="submission" date="2019-06" db="EMBL/GenBank/DDBJ databases">
        <title>Sorghum-associated microbial communities from plants grown in Nebraska, USA.</title>
        <authorList>
            <person name="Schachtman D."/>
        </authorList>
    </citation>
    <scope>NUCLEOTIDE SEQUENCE [LARGE SCALE GENOMIC DNA]</scope>
    <source>
        <strain evidence="10 11">1225</strain>
    </source>
</reference>
<dbReference type="Pfam" id="PF06429">
    <property type="entry name" value="Flg_bbr_C"/>
    <property type="match status" value="1"/>
</dbReference>
<sequence length="509" mass="53544">MSLASALSSAQSIFTNTGTQSSVTSKNIANAQNPDYVRRSAVVVTGGNGAMIGDTVRSANQPLLRQTLESTASSSGQRTLLNGLEEIKSLMGGNDYESSPATLLAAFRNNLDAYSSKANDNGLALAVVSSAQDVVTSLNSASNQLQSIRKRADDSIQENVSDLNTLLSKFQDANDQVKNLTATGGDPNDALDTRDSLLKQISEIVGVSSYTRTNNDMVLYTSDGTMLFEGVARKVTFQPTSSYDASTVGNAVYIDGVQLKAGTNGDTSAKGSLASYLQLRDDIAPTFQGQLDEIARGLITSFAETDPNDPATLDPAPGLFTWTDGGVQQTTVPDGVEFVDNDGDGVDETPVSGSATVAGLASRIKVNPAVVPPAGSTDLIRDGGINGTDYVVNTDGGSSYSDLLDKYNQALEDPMAFDPSTQIADSSNLMSLASNSVGWLEQLRSSATTADETKYAMLTRSVEAYSSETGVSLDEELSLLLDIEQSYKAGAKLMSTVDEMMKALMDIAS</sequence>
<keyword evidence="7" id="KW-0175">Coiled coil</keyword>
<dbReference type="SUPFAM" id="SSF64518">
    <property type="entry name" value="Phase 1 flagellin"/>
    <property type="match status" value="1"/>
</dbReference>
<dbReference type="EMBL" id="VIWP01000004">
    <property type="protein sequence ID" value="TWF53377.1"/>
    <property type="molecule type" value="Genomic_DNA"/>
</dbReference>
<evidence type="ECO:0000256" key="6">
    <source>
        <dbReference type="ARBA" id="ARBA00023143"/>
    </source>
</evidence>
<evidence type="ECO:0000256" key="7">
    <source>
        <dbReference type="SAM" id="Coils"/>
    </source>
</evidence>
<feature type="domain" description="Flagellar hook-associated protein FlgK helical" evidence="9">
    <location>
        <begin position="86"/>
        <end position="304"/>
    </location>
</feature>
<dbReference type="PANTHER" id="PTHR30033">
    <property type="entry name" value="FLAGELLAR HOOK-ASSOCIATED PROTEIN 1"/>
    <property type="match status" value="1"/>
</dbReference>
<dbReference type="InterPro" id="IPR002371">
    <property type="entry name" value="FlgK"/>
</dbReference>
<name>A0A561QST0_9HYPH</name>
<dbReference type="RefSeq" id="WP_145639145.1">
    <property type="nucleotide sequence ID" value="NZ_VIWP01000004.1"/>
</dbReference>
<dbReference type="InterPro" id="IPR010930">
    <property type="entry name" value="Flg_bb/hook_C_dom"/>
</dbReference>
<feature type="domain" description="Flagellar basal-body/hook protein C-terminal" evidence="8">
    <location>
        <begin position="465"/>
        <end position="506"/>
    </location>
</feature>
<dbReference type="OrthoDB" id="7181295at2"/>
<dbReference type="GO" id="GO:0009424">
    <property type="term" value="C:bacterial-type flagellum hook"/>
    <property type="evidence" value="ECO:0007669"/>
    <property type="project" value="InterPro"/>
</dbReference>
<comment type="caution">
    <text evidence="10">The sequence shown here is derived from an EMBL/GenBank/DDBJ whole genome shotgun (WGS) entry which is preliminary data.</text>
</comment>
<evidence type="ECO:0000256" key="3">
    <source>
        <dbReference type="ARBA" id="ARBA00009677"/>
    </source>
</evidence>
<keyword evidence="5" id="KW-0964">Secreted</keyword>
<keyword evidence="10" id="KW-0282">Flagellum</keyword>
<evidence type="ECO:0000313" key="10">
    <source>
        <dbReference type="EMBL" id="TWF53377.1"/>
    </source>
</evidence>
<dbReference type="AlphaFoldDB" id="A0A561QST0"/>
<dbReference type="GO" id="GO:0044780">
    <property type="term" value="P:bacterial-type flagellum assembly"/>
    <property type="evidence" value="ECO:0007669"/>
    <property type="project" value="InterPro"/>
</dbReference>
<evidence type="ECO:0000256" key="5">
    <source>
        <dbReference type="ARBA" id="ARBA00022525"/>
    </source>
</evidence>
<evidence type="ECO:0000313" key="11">
    <source>
        <dbReference type="Proteomes" id="UP000320653"/>
    </source>
</evidence>
<evidence type="ECO:0000256" key="1">
    <source>
        <dbReference type="ARBA" id="ARBA00004365"/>
    </source>
</evidence>
<feature type="coiled-coil region" evidence="7">
    <location>
        <begin position="138"/>
        <end position="183"/>
    </location>
</feature>
<evidence type="ECO:0000256" key="4">
    <source>
        <dbReference type="ARBA" id="ARBA00016244"/>
    </source>
</evidence>
<accession>A0A561QST0</accession>
<keyword evidence="11" id="KW-1185">Reference proteome</keyword>
<gene>
    <name evidence="10" type="ORF">FHW37_104656</name>
</gene>
<dbReference type="GO" id="GO:0005576">
    <property type="term" value="C:extracellular region"/>
    <property type="evidence" value="ECO:0007669"/>
    <property type="project" value="UniProtKB-SubCell"/>
</dbReference>
<dbReference type="Pfam" id="PF22638">
    <property type="entry name" value="FlgK_D1"/>
    <property type="match status" value="1"/>
</dbReference>
<keyword evidence="10" id="KW-0969">Cilium</keyword>
<protein>
    <recommendedName>
        <fullName evidence="4">Flagellar hook-associated protein 1</fullName>
    </recommendedName>
</protein>
<organism evidence="10 11">
    <name type="scientific">Neorhizobium alkalisoli</name>
    <dbReference type="NCBI Taxonomy" id="528178"/>
    <lineage>
        <taxon>Bacteria</taxon>
        <taxon>Pseudomonadati</taxon>
        <taxon>Pseudomonadota</taxon>
        <taxon>Alphaproteobacteria</taxon>
        <taxon>Hyphomicrobiales</taxon>
        <taxon>Rhizobiaceae</taxon>
        <taxon>Rhizobium/Agrobacterium group</taxon>
        <taxon>Neorhizobium</taxon>
    </lineage>
</organism>
<comment type="similarity">
    <text evidence="3">Belongs to the flagella basal body rod proteins family.</text>
</comment>
<dbReference type="GO" id="GO:0005198">
    <property type="term" value="F:structural molecule activity"/>
    <property type="evidence" value="ECO:0007669"/>
    <property type="project" value="InterPro"/>
</dbReference>
<evidence type="ECO:0000259" key="8">
    <source>
        <dbReference type="Pfam" id="PF06429"/>
    </source>
</evidence>
<keyword evidence="6" id="KW-0975">Bacterial flagellum</keyword>
<dbReference type="PANTHER" id="PTHR30033:SF1">
    <property type="entry name" value="FLAGELLAR HOOK-ASSOCIATED PROTEIN 1"/>
    <property type="match status" value="1"/>
</dbReference>